<dbReference type="Proteomes" id="UP000837857">
    <property type="component" value="Chromosome 14"/>
</dbReference>
<organism evidence="1 2">
    <name type="scientific">Iphiclides podalirius</name>
    <name type="common">scarce swallowtail</name>
    <dbReference type="NCBI Taxonomy" id="110791"/>
    <lineage>
        <taxon>Eukaryota</taxon>
        <taxon>Metazoa</taxon>
        <taxon>Ecdysozoa</taxon>
        <taxon>Arthropoda</taxon>
        <taxon>Hexapoda</taxon>
        <taxon>Insecta</taxon>
        <taxon>Pterygota</taxon>
        <taxon>Neoptera</taxon>
        <taxon>Endopterygota</taxon>
        <taxon>Lepidoptera</taxon>
        <taxon>Glossata</taxon>
        <taxon>Ditrysia</taxon>
        <taxon>Papilionoidea</taxon>
        <taxon>Papilionidae</taxon>
        <taxon>Papilioninae</taxon>
        <taxon>Iphiclides</taxon>
    </lineage>
</organism>
<sequence length="68" mass="7582">MKKIWPLTETKAWDRLYNHPTKRESAASETTTTTLLVPRTSLAPHHDGRHLHAEYITSGSASGDQSPV</sequence>
<reference evidence="1" key="1">
    <citation type="submission" date="2022-03" db="EMBL/GenBank/DDBJ databases">
        <authorList>
            <person name="Martin H S."/>
        </authorList>
    </citation>
    <scope>NUCLEOTIDE SEQUENCE</scope>
</reference>
<feature type="non-terminal residue" evidence="1">
    <location>
        <position position="68"/>
    </location>
</feature>
<evidence type="ECO:0000313" key="2">
    <source>
        <dbReference type="Proteomes" id="UP000837857"/>
    </source>
</evidence>
<accession>A0ABN8I0U1</accession>
<name>A0ABN8I0U1_9NEOP</name>
<gene>
    <name evidence="1" type="ORF">IPOD504_LOCUS3790</name>
</gene>
<dbReference type="EMBL" id="OW152826">
    <property type="protein sequence ID" value="CAH2042404.1"/>
    <property type="molecule type" value="Genomic_DNA"/>
</dbReference>
<protein>
    <submittedName>
        <fullName evidence="1">Uncharacterized protein</fullName>
    </submittedName>
</protein>
<keyword evidence="2" id="KW-1185">Reference proteome</keyword>
<evidence type="ECO:0000313" key="1">
    <source>
        <dbReference type="EMBL" id="CAH2042404.1"/>
    </source>
</evidence>
<proteinExistence type="predicted"/>